<accession>A0A1G9IS39</accession>
<dbReference type="SUPFAM" id="SSF52096">
    <property type="entry name" value="ClpP/crotonase"/>
    <property type="match status" value="1"/>
</dbReference>
<evidence type="ECO:0000313" key="4">
    <source>
        <dbReference type="Proteomes" id="UP000198901"/>
    </source>
</evidence>
<feature type="chain" id="PRO_5011661277" evidence="1">
    <location>
        <begin position="18"/>
        <end position="424"/>
    </location>
</feature>
<organism evidence="3 4">
    <name type="scientific">Siphonobacter aquaeclarae</name>
    <dbReference type="NCBI Taxonomy" id="563176"/>
    <lineage>
        <taxon>Bacteria</taxon>
        <taxon>Pseudomonadati</taxon>
        <taxon>Bacteroidota</taxon>
        <taxon>Cytophagia</taxon>
        <taxon>Cytophagales</taxon>
        <taxon>Cytophagaceae</taxon>
        <taxon>Siphonobacter</taxon>
    </lineage>
</organism>
<protein>
    <submittedName>
        <fullName evidence="3">Peptidase family S41</fullName>
    </submittedName>
</protein>
<evidence type="ECO:0000259" key="2">
    <source>
        <dbReference type="SMART" id="SM00245"/>
    </source>
</evidence>
<feature type="signal peptide" evidence="1">
    <location>
        <begin position="1"/>
        <end position="17"/>
    </location>
</feature>
<dbReference type="PANTHER" id="PTHR32060">
    <property type="entry name" value="TAIL-SPECIFIC PROTEASE"/>
    <property type="match status" value="1"/>
</dbReference>
<dbReference type="GO" id="GO:0008236">
    <property type="term" value="F:serine-type peptidase activity"/>
    <property type="evidence" value="ECO:0007669"/>
    <property type="project" value="InterPro"/>
</dbReference>
<feature type="domain" description="Tail specific protease" evidence="2">
    <location>
        <begin position="227"/>
        <end position="407"/>
    </location>
</feature>
<dbReference type="Gene3D" id="3.90.226.10">
    <property type="entry name" value="2-enoyl-CoA Hydratase, Chain A, domain 1"/>
    <property type="match status" value="2"/>
</dbReference>
<proteinExistence type="predicted"/>
<dbReference type="AlphaFoldDB" id="A0A1G9IS39"/>
<keyword evidence="1" id="KW-0732">Signal</keyword>
<dbReference type="InterPro" id="IPR005151">
    <property type="entry name" value="Tail-specific_protease"/>
</dbReference>
<dbReference type="RefSeq" id="WP_176785428.1">
    <property type="nucleotide sequence ID" value="NZ_FNGS01000001.1"/>
</dbReference>
<dbReference type="GO" id="GO:0007165">
    <property type="term" value="P:signal transduction"/>
    <property type="evidence" value="ECO:0007669"/>
    <property type="project" value="TreeGrafter"/>
</dbReference>
<dbReference type="GO" id="GO:0030288">
    <property type="term" value="C:outer membrane-bounded periplasmic space"/>
    <property type="evidence" value="ECO:0007669"/>
    <property type="project" value="TreeGrafter"/>
</dbReference>
<dbReference type="STRING" id="563176.SAMN04488090_0592"/>
<dbReference type="EMBL" id="FNGS01000001">
    <property type="protein sequence ID" value="SDL27793.1"/>
    <property type="molecule type" value="Genomic_DNA"/>
</dbReference>
<dbReference type="PANTHER" id="PTHR32060:SF30">
    <property type="entry name" value="CARBOXY-TERMINAL PROCESSING PROTEASE CTPA"/>
    <property type="match status" value="1"/>
</dbReference>
<name>A0A1G9IS39_9BACT</name>
<evidence type="ECO:0000256" key="1">
    <source>
        <dbReference type="SAM" id="SignalP"/>
    </source>
</evidence>
<keyword evidence="4" id="KW-1185">Reference proteome</keyword>
<reference evidence="3 4" key="1">
    <citation type="submission" date="2016-10" db="EMBL/GenBank/DDBJ databases">
        <authorList>
            <person name="de Groot N.N."/>
        </authorList>
    </citation>
    <scope>NUCLEOTIDE SEQUENCE [LARGE SCALE GENOMIC DNA]</scope>
    <source>
        <strain evidence="3 4">DSM 21668</strain>
    </source>
</reference>
<dbReference type="InterPro" id="IPR029045">
    <property type="entry name" value="ClpP/crotonase-like_dom_sf"/>
</dbReference>
<dbReference type="Pfam" id="PF03572">
    <property type="entry name" value="Peptidase_S41"/>
    <property type="match status" value="1"/>
</dbReference>
<dbReference type="Proteomes" id="UP000198901">
    <property type="component" value="Unassembled WGS sequence"/>
</dbReference>
<sequence>MRILTFCLCVLTLSATAQTGRLFQRDIDSLSLILQSTPSFQEQITGEKRQEFDRLVQWMRRDTANVKTPADAFMRMIYLFSPLRDNHLGFYQVPETVLNRASWSDTAAVRRYQATAAFRQYLRVRVNLDSLETALRQAPDDSLEGIYHYGGHLTIGLYQVHPKMAAWHGVVLHSSLPVWAPGQIAVYLLGRSNQRYLAVYGHPVYKNLMLYPNEALVNRSLAGSFFYGSVSDDIYRKHPEKQDFVRISRKEAPFQFRRLSPEMAYVRLGHFSAVPADQKAAEAFLKSIADSLTAPKLLLDLRDNQGGADKVARPFLRIVREYAAKHPVAVLLNYGTMSQGEIFALRLKDIPNVTLLGQPTQGTLTYGSNYGRTVPLPGKTARVYVTDMKSSYLPFEGVGVQPGVILRSDRDWIAQGMEYLVSRP</sequence>
<dbReference type="GO" id="GO:0004175">
    <property type="term" value="F:endopeptidase activity"/>
    <property type="evidence" value="ECO:0007669"/>
    <property type="project" value="TreeGrafter"/>
</dbReference>
<gene>
    <name evidence="3" type="ORF">SAMN04488090_0592</name>
</gene>
<dbReference type="SMART" id="SM00245">
    <property type="entry name" value="TSPc"/>
    <property type="match status" value="1"/>
</dbReference>
<dbReference type="GO" id="GO:0006508">
    <property type="term" value="P:proteolysis"/>
    <property type="evidence" value="ECO:0007669"/>
    <property type="project" value="InterPro"/>
</dbReference>
<evidence type="ECO:0000313" key="3">
    <source>
        <dbReference type="EMBL" id="SDL27793.1"/>
    </source>
</evidence>